<feature type="region of interest" description="Disordered" evidence="2">
    <location>
        <begin position="1"/>
        <end position="32"/>
    </location>
</feature>
<evidence type="ECO:0000259" key="3">
    <source>
        <dbReference type="Pfam" id="PF07727"/>
    </source>
</evidence>
<gene>
    <name evidence="4" type="ORF">CYCCA115_LOCUS9581</name>
</gene>
<feature type="compositionally biased region" description="Acidic residues" evidence="2">
    <location>
        <begin position="916"/>
        <end position="927"/>
    </location>
</feature>
<organism evidence="4 5">
    <name type="scientific">Cylindrotheca closterium</name>
    <dbReference type="NCBI Taxonomy" id="2856"/>
    <lineage>
        <taxon>Eukaryota</taxon>
        <taxon>Sar</taxon>
        <taxon>Stramenopiles</taxon>
        <taxon>Ochrophyta</taxon>
        <taxon>Bacillariophyta</taxon>
        <taxon>Bacillariophyceae</taxon>
        <taxon>Bacillariophycidae</taxon>
        <taxon>Bacillariales</taxon>
        <taxon>Bacillariaceae</taxon>
        <taxon>Cylindrotheca</taxon>
    </lineage>
</organism>
<sequence length="1567" mass="177129">MVGESTSTAKDPFSLPPLVAPNLPDWDNKQEEHDYLKKDKKYEAEKSVRKANEAALCAMLKRHCSAAFLSAAESHPKWSTVIANNSSMDKLKVFQIVAATGGSTNVDPTMMSVEAQRKAYTCKQKENQTNAEYLQVFMQLSNTARFCDCPMGASLSRLIQEIGKSDPTLAELRAVEEKIVEKEMAMAFLLGADRKRYGSLIAQANNARLFSGSDTFPTTMSGAIELLNNSRPRITSYHSSIRSSEIVDEYLATEEPSDSINPVNTDSIAVDEDVSTTEHLFLHSNNKSYVKLILKRHPQSGLPVTWIVLDTGSTANIFCNRSLLQNIHKVKHKLNVRCNAGVVQLDMKGYFGDYPDPVWFNPDGIANILSFHDVNKHYHVVYDNRGADRFVVDFGGTKKVEFLPTDKGLYHINLDDYRKTSWTFLETVKGQKAKHTKAAVMRAAQARHIQNIIGRPGDRRFTDIVNKNLLRDCPVTAEDIRVAHNIYGPNLGLLKRKTTSRNDSHVRTEVGPIPGHIQQLYSDVTLAIDILFVNKVPFLVSISRHLKFGSVERLTNRRIKTITDSMRKVFELYSRRNFKVKCILGDPEFEPLKQQFPNIQVDCCGADEHVPEVERFIRTIKDRVRSTYNMLPFRRIPKLMLEHMIRNAVFWLNAFPALDGVSDTLSPKYIVTGRNVNMKLHVRTEFGAYVQTHEEHSNDMRARTLGAICLGPTGAAQGSHYFMSVATGKRITRQHWTPLPMPTDVIEAVSNRGLQQGMPTTLTFADRHGMELIDDDDDVDDDHDSLYSSSNASATHTHTDDDDISYDSDASDVTMPPPQTPVDDDASAYDNTNSVDDADETDSTHSDDPDNDQPPDNAGVLPAGVNEHQLQQHQPQFPDEDTGVNARNTGVDARNTGVGSISTQMDHQDDSSTTSDDSDYSPEDDDAREQAVADTQLNELIEEIQQEVQQEVQELQNLTQNQNRQQINDDMDRAYGERQHGRNLRPRKYPTTHGDHQVLIQVPHRDEPIPEYTEMVTLFHHEVAFLTEQMSAKKGLKVFGESGAEAIVAEMHQIHYRNVLSPKYRSQLTPEQRRNALRYLMFLKEKRCGKVKARGCADGRRQRLYKTREETSAPTVRTESFVITCAIDAKEGRKVMTIDTPGAFMQADTDEIIHVKFEGEIAELLTKVDPALYTKYVAYEGKKPVIYAQLNKNLYMTLQGALCWWKNLSGFLVDELGYETNPYDSCVVNKMINGKQCTIIWHVDDLKVSHMEQEVLEDIASRLSERYGKEAPLTIQRGDVHEYLGVTIDFSEKGKVKFSMDDYVDRLLEEAPEDMKGLATSPAANHLFQVKDEPVFLDSKRAKLFHHITAKLLYLCKRVRGDLMTAVAFLTTRVSKPDEDDYAKLGRSIKYLRATRYMPLTIELDDKFVMQWWVDVSFAVHKDMKSHTGAVLTMGKGAIIAISTKQKINTDSSTVAELVGVHDALPMIMWSRYFIISQGYEVVDNIIHQDNQSAMLLEKNGRSSCGRKTRALDVRYFSITDKIKSGFMRVLHCPTAKMLGDFFTKPTQGTLFRTFRNLIMNPSDQYS</sequence>
<dbReference type="EMBL" id="CAKOGP040001424">
    <property type="protein sequence ID" value="CAJ1945438.1"/>
    <property type="molecule type" value="Genomic_DNA"/>
</dbReference>
<feature type="coiled-coil region" evidence="1">
    <location>
        <begin position="934"/>
        <end position="968"/>
    </location>
</feature>
<evidence type="ECO:0000256" key="1">
    <source>
        <dbReference type="SAM" id="Coils"/>
    </source>
</evidence>
<dbReference type="CDD" id="cd09272">
    <property type="entry name" value="RNase_HI_RT_Ty1"/>
    <property type="match status" value="1"/>
</dbReference>
<keyword evidence="1" id="KW-0175">Coiled coil</keyword>
<comment type="caution">
    <text evidence="4">The sequence shown here is derived from an EMBL/GenBank/DDBJ whole genome shotgun (WGS) entry which is preliminary data.</text>
</comment>
<evidence type="ECO:0000313" key="4">
    <source>
        <dbReference type="EMBL" id="CAJ1945438.1"/>
    </source>
</evidence>
<feature type="region of interest" description="Disordered" evidence="2">
    <location>
        <begin position="773"/>
        <end position="930"/>
    </location>
</feature>
<evidence type="ECO:0000313" key="5">
    <source>
        <dbReference type="Proteomes" id="UP001295423"/>
    </source>
</evidence>
<dbReference type="InterPro" id="IPR013103">
    <property type="entry name" value="RVT_2"/>
</dbReference>
<feature type="compositionally biased region" description="Acidic residues" evidence="2">
    <location>
        <begin position="800"/>
        <end position="810"/>
    </location>
</feature>
<feature type="domain" description="Reverse transcriptase Ty1/copia-type" evidence="3">
    <location>
        <begin position="1082"/>
        <end position="1311"/>
    </location>
</feature>
<reference evidence="4" key="1">
    <citation type="submission" date="2023-08" db="EMBL/GenBank/DDBJ databases">
        <authorList>
            <person name="Audoor S."/>
            <person name="Bilcke G."/>
        </authorList>
    </citation>
    <scope>NUCLEOTIDE SEQUENCE</scope>
</reference>
<dbReference type="Pfam" id="PF07727">
    <property type="entry name" value="RVT_2"/>
    <property type="match status" value="1"/>
</dbReference>
<accession>A0AAD2CT38</accession>
<protein>
    <recommendedName>
        <fullName evidence="3">Reverse transcriptase Ty1/copia-type domain-containing protein</fullName>
    </recommendedName>
</protein>
<name>A0AAD2CT38_9STRA</name>
<feature type="compositionally biased region" description="Acidic residues" evidence="2">
    <location>
        <begin position="773"/>
        <end position="783"/>
    </location>
</feature>
<evidence type="ECO:0000256" key="2">
    <source>
        <dbReference type="SAM" id="MobiDB-lite"/>
    </source>
</evidence>
<keyword evidence="5" id="KW-1185">Reference proteome</keyword>
<proteinExistence type="predicted"/>
<dbReference type="Proteomes" id="UP001295423">
    <property type="component" value="Unassembled WGS sequence"/>
</dbReference>